<sequence>MTERFPRDRFDDVTDGPRVGAHRGPQRRGRGWIVFAWAALATGVLVGIGVLALGLATGGDSFDSTSGTTTTSSPTASASGRPSSSPSSSSSSSSSAGTGSSSGATAATPAQQGTTTVVVLNGTNTTGLAGRASTALSGAGWRITSTGDAGTTGTTQTIVYYRSAASAAVAQGIAKSLGTTAVQQSAAFPNADVSVVLGADYTG</sequence>
<dbReference type="PANTHER" id="PTHR33392">
    <property type="entry name" value="POLYISOPRENYL-TEICHOIC ACID--PEPTIDOGLYCAN TEICHOIC ACID TRANSFERASE TAGU"/>
    <property type="match status" value="1"/>
</dbReference>
<feature type="domain" description="LytR/CpsA/Psr regulator C-terminal" evidence="3">
    <location>
        <begin position="115"/>
        <end position="201"/>
    </location>
</feature>
<evidence type="ECO:0000256" key="2">
    <source>
        <dbReference type="SAM" id="Phobius"/>
    </source>
</evidence>
<dbReference type="PANTHER" id="PTHR33392:SF6">
    <property type="entry name" value="POLYISOPRENYL-TEICHOIC ACID--PEPTIDOGLYCAN TEICHOIC ACID TRANSFERASE TAGU"/>
    <property type="match status" value="1"/>
</dbReference>
<evidence type="ECO:0000256" key="1">
    <source>
        <dbReference type="SAM" id="MobiDB-lite"/>
    </source>
</evidence>
<evidence type="ECO:0000313" key="4">
    <source>
        <dbReference type="EMBL" id="MBM7802890.1"/>
    </source>
</evidence>
<feature type="region of interest" description="Disordered" evidence="1">
    <location>
        <begin position="1"/>
        <end position="26"/>
    </location>
</feature>
<dbReference type="InterPro" id="IPR027381">
    <property type="entry name" value="LytR/CpsA/Psr_C"/>
</dbReference>
<dbReference type="Gene3D" id="3.30.70.2390">
    <property type="match status" value="1"/>
</dbReference>
<feature type="compositionally biased region" description="Basic and acidic residues" evidence="1">
    <location>
        <begin position="1"/>
        <end position="12"/>
    </location>
</feature>
<comment type="caution">
    <text evidence="4">The sequence shown here is derived from an EMBL/GenBank/DDBJ whole genome shotgun (WGS) entry which is preliminary data.</text>
</comment>
<dbReference type="InterPro" id="IPR050922">
    <property type="entry name" value="LytR/CpsA/Psr_CW_biosynth"/>
</dbReference>
<keyword evidence="2" id="KW-1133">Transmembrane helix</keyword>
<accession>A0ABS2RV43</accession>
<gene>
    <name evidence="4" type="ORF">JOE58_002141</name>
</gene>
<reference evidence="4 5" key="1">
    <citation type="submission" date="2021-01" db="EMBL/GenBank/DDBJ databases">
        <title>Sequencing the genomes of 1000 actinobacteria strains.</title>
        <authorList>
            <person name="Klenk H.-P."/>
        </authorList>
    </citation>
    <scope>NUCLEOTIDE SEQUENCE [LARGE SCALE GENOMIC DNA]</scope>
    <source>
        <strain evidence="4 5">DSM 20542</strain>
    </source>
</reference>
<evidence type="ECO:0000313" key="5">
    <source>
        <dbReference type="Proteomes" id="UP000746584"/>
    </source>
</evidence>
<evidence type="ECO:0000259" key="3">
    <source>
        <dbReference type="Pfam" id="PF13399"/>
    </source>
</evidence>
<dbReference type="EMBL" id="JAFBCG010000001">
    <property type="protein sequence ID" value="MBM7802890.1"/>
    <property type="molecule type" value="Genomic_DNA"/>
</dbReference>
<keyword evidence="2" id="KW-0472">Membrane</keyword>
<proteinExistence type="predicted"/>
<dbReference type="Pfam" id="PF13399">
    <property type="entry name" value="LytR_C"/>
    <property type="match status" value="1"/>
</dbReference>
<keyword evidence="5" id="KW-1185">Reference proteome</keyword>
<organism evidence="4 5">
    <name type="scientific">Curtobacterium luteum</name>
    <dbReference type="NCBI Taxonomy" id="33881"/>
    <lineage>
        <taxon>Bacteria</taxon>
        <taxon>Bacillati</taxon>
        <taxon>Actinomycetota</taxon>
        <taxon>Actinomycetes</taxon>
        <taxon>Micrococcales</taxon>
        <taxon>Microbacteriaceae</taxon>
        <taxon>Curtobacterium</taxon>
    </lineage>
</organism>
<dbReference type="Proteomes" id="UP000746584">
    <property type="component" value="Unassembled WGS sequence"/>
</dbReference>
<feature type="transmembrane region" description="Helical" evidence="2">
    <location>
        <begin position="32"/>
        <end position="56"/>
    </location>
</feature>
<dbReference type="RefSeq" id="WP_175327662.1">
    <property type="nucleotide sequence ID" value="NZ_BMOI01000007.1"/>
</dbReference>
<feature type="region of interest" description="Disordered" evidence="1">
    <location>
        <begin position="61"/>
        <end position="111"/>
    </location>
</feature>
<protein>
    <recommendedName>
        <fullName evidence="3">LytR/CpsA/Psr regulator C-terminal domain-containing protein</fullName>
    </recommendedName>
</protein>
<name>A0ABS2RV43_9MICO</name>
<keyword evidence="2" id="KW-0812">Transmembrane</keyword>